<sequence>MSSRSLDPNKNPPIFLALTSSWNFVALKMEDETLFPAPQYEKNWERIASPGELRWKARCFELNKKLKSQTGL</sequence>
<gene>
    <name evidence="1" type="ORF">VP01_227g6</name>
</gene>
<name>A0A0L6V8B0_9BASI</name>
<keyword evidence="2" id="KW-1185">Reference proteome</keyword>
<dbReference type="Proteomes" id="UP000037035">
    <property type="component" value="Unassembled WGS sequence"/>
</dbReference>
<dbReference type="VEuPathDB" id="FungiDB:VP01_227g6"/>
<proteinExistence type="predicted"/>
<evidence type="ECO:0000313" key="2">
    <source>
        <dbReference type="Proteomes" id="UP000037035"/>
    </source>
</evidence>
<organism evidence="1 2">
    <name type="scientific">Puccinia sorghi</name>
    <dbReference type="NCBI Taxonomy" id="27349"/>
    <lineage>
        <taxon>Eukaryota</taxon>
        <taxon>Fungi</taxon>
        <taxon>Dikarya</taxon>
        <taxon>Basidiomycota</taxon>
        <taxon>Pucciniomycotina</taxon>
        <taxon>Pucciniomycetes</taxon>
        <taxon>Pucciniales</taxon>
        <taxon>Pucciniaceae</taxon>
        <taxon>Puccinia</taxon>
    </lineage>
</organism>
<comment type="caution">
    <text evidence="1">The sequence shown here is derived from an EMBL/GenBank/DDBJ whole genome shotgun (WGS) entry which is preliminary data.</text>
</comment>
<dbReference type="AlphaFoldDB" id="A0A0L6V8B0"/>
<reference evidence="1 2" key="1">
    <citation type="submission" date="2015-08" db="EMBL/GenBank/DDBJ databases">
        <title>Next Generation Sequencing and Analysis of the Genome of Puccinia sorghi L Schw, the Causal Agent of Maize Common Rust.</title>
        <authorList>
            <person name="Rochi L."/>
            <person name="Burguener G."/>
            <person name="Darino M."/>
            <person name="Turjanski A."/>
            <person name="Kreff E."/>
            <person name="Dieguez M.J."/>
            <person name="Sacco F."/>
        </authorList>
    </citation>
    <scope>NUCLEOTIDE SEQUENCE [LARGE SCALE GENOMIC DNA]</scope>
    <source>
        <strain evidence="1 2">RO10H11247</strain>
    </source>
</reference>
<accession>A0A0L6V8B0</accession>
<evidence type="ECO:0000313" key="1">
    <source>
        <dbReference type="EMBL" id="KNZ56949.1"/>
    </source>
</evidence>
<protein>
    <submittedName>
        <fullName evidence="1">Uncharacterized protein</fullName>
    </submittedName>
</protein>
<dbReference type="EMBL" id="LAVV01007147">
    <property type="protein sequence ID" value="KNZ56949.1"/>
    <property type="molecule type" value="Genomic_DNA"/>
</dbReference>